<dbReference type="InterPro" id="IPR011032">
    <property type="entry name" value="GroES-like_sf"/>
</dbReference>
<evidence type="ECO:0000313" key="2">
    <source>
        <dbReference type="EMBL" id="EJJ03827.1"/>
    </source>
</evidence>
<keyword evidence="4" id="KW-1185">Reference proteome</keyword>
<gene>
    <name evidence="3" type="ORF">SU9_001380</name>
    <name evidence="2" type="ORF">SU9_26889</name>
</gene>
<dbReference type="Pfam" id="PF08240">
    <property type="entry name" value="ADH_N"/>
    <property type="match status" value="1"/>
</dbReference>
<dbReference type="HOGENOM" id="CLU_2467551_0_0_11"/>
<dbReference type="PATRIC" id="fig|1160718.3.peg.5446"/>
<sequence>MATGQRVIWSVTLPCGTCDRCLTGVTTKCRTVRKAGHEAGDSDWPLSGGYDQHVLLPHGMPIAIVDDAVGTLLIAPPGTKPRYSIAAR</sequence>
<dbReference type="AlphaFoldDB" id="J1RZ64"/>
<dbReference type="EMBL" id="CP072931">
    <property type="protein sequence ID" value="QTZ90270.1"/>
    <property type="molecule type" value="Genomic_DNA"/>
</dbReference>
<name>J1RZ64_9ACTN</name>
<protein>
    <submittedName>
        <fullName evidence="2 3">Alcohol dehydrogenase</fullName>
    </submittedName>
</protein>
<evidence type="ECO:0000313" key="4">
    <source>
        <dbReference type="Proteomes" id="UP000009036"/>
    </source>
</evidence>
<dbReference type="eggNOG" id="COG1063">
    <property type="taxonomic scope" value="Bacteria"/>
</dbReference>
<accession>J1RZ64</accession>
<dbReference type="Proteomes" id="UP000009036">
    <property type="component" value="Chromosome"/>
</dbReference>
<dbReference type="STRING" id="1160718.SU9_26889"/>
<dbReference type="EMBL" id="AJGV01000169">
    <property type="protein sequence ID" value="EJJ03827.1"/>
    <property type="molecule type" value="Genomic_DNA"/>
</dbReference>
<dbReference type="KEGG" id="sauh:SU9_001380"/>
<dbReference type="RefSeq" id="WP_006606886.1">
    <property type="nucleotide sequence ID" value="NZ_CP072931.1"/>
</dbReference>
<dbReference type="InterPro" id="IPR013154">
    <property type="entry name" value="ADH-like_N"/>
</dbReference>
<dbReference type="Gene3D" id="3.90.180.10">
    <property type="entry name" value="Medium-chain alcohol dehydrogenases, catalytic domain"/>
    <property type="match status" value="1"/>
</dbReference>
<organism evidence="2">
    <name type="scientific">Streptomyces auratus AGR0001</name>
    <dbReference type="NCBI Taxonomy" id="1160718"/>
    <lineage>
        <taxon>Bacteria</taxon>
        <taxon>Bacillati</taxon>
        <taxon>Actinomycetota</taxon>
        <taxon>Actinomycetes</taxon>
        <taxon>Kitasatosporales</taxon>
        <taxon>Streptomycetaceae</taxon>
        <taxon>Streptomyces</taxon>
    </lineage>
</organism>
<reference evidence="2" key="1">
    <citation type="journal article" date="2012" name="J. Bacteriol.">
        <title>Genome Sequence of Streptomyces auratus Strain AGR0001, a Phoslactomycin-Producing Actinomycete.</title>
        <authorList>
            <person name="Han X."/>
            <person name="Li M."/>
            <person name="Ding Z."/>
            <person name="Zhao J."/>
            <person name="Ji K."/>
            <person name="Wen M."/>
            <person name="Lu T."/>
        </authorList>
    </citation>
    <scope>NUCLEOTIDE SEQUENCE [LARGE SCALE GENOMIC DNA]</scope>
    <source>
        <strain evidence="2">AGR0001</strain>
    </source>
</reference>
<dbReference type="SUPFAM" id="SSF50129">
    <property type="entry name" value="GroES-like"/>
    <property type="match status" value="1"/>
</dbReference>
<feature type="domain" description="Alcohol dehydrogenase-like N-terminal" evidence="1">
    <location>
        <begin position="2"/>
        <end position="60"/>
    </location>
</feature>
<evidence type="ECO:0000313" key="3">
    <source>
        <dbReference type="EMBL" id="QTZ90270.1"/>
    </source>
</evidence>
<proteinExistence type="predicted"/>
<evidence type="ECO:0000259" key="1">
    <source>
        <dbReference type="Pfam" id="PF08240"/>
    </source>
</evidence>
<reference evidence="3" key="2">
    <citation type="submission" date="2021-04" db="EMBL/GenBank/DDBJ databases">
        <authorList>
            <person name="Wen M.-L."/>
            <person name="Han X.-L."/>
            <person name="Xiong J."/>
        </authorList>
    </citation>
    <scope>NUCLEOTIDE SEQUENCE</scope>
    <source>
        <strain evidence="3">AGR0001</strain>
    </source>
</reference>